<proteinExistence type="predicted"/>
<dbReference type="InterPro" id="IPR017748">
    <property type="entry name" value="TagF"/>
</dbReference>
<dbReference type="EMBL" id="UFSM01000001">
    <property type="protein sequence ID" value="SUU89953.1"/>
    <property type="molecule type" value="Genomic_DNA"/>
</dbReference>
<reference evidence="1 2" key="1">
    <citation type="submission" date="2018-06" db="EMBL/GenBank/DDBJ databases">
        <authorList>
            <consortium name="Pathogen Informatics"/>
            <person name="Doyle S."/>
        </authorList>
    </citation>
    <scope>NUCLEOTIDE SEQUENCE [LARGE SCALE GENOMIC DNA]</scope>
    <source>
        <strain evidence="1 2">NCTC10684</strain>
    </source>
</reference>
<dbReference type="AlphaFoldDB" id="A0A380WLR6"/>
<dbReference type="OrthoDB" id="9801841at2"/>
<dbReference type="Pfam" id="PF09867">
    <property type="entry name" value="TagF_N"/>
    <property type="match status" value="1"/>
</dbReference>
<gene>
    <name evidence="1" type="ORF">NCTC10684_03196</name>
</gene>
<evidence type="ECO:0000313" key="1">
    <source>
        <dbReference type="EMBL" id="SUU89953.1"/>
    </source>
</evidence>
<dbReference type="NCBIfam" id="TIGR03373">
    <property type="entry name" value="VI_minor_4"/>
    <property type="match status" value="1"/>
</dbReference>
<name>A0A380WLR6_AMIAI</name>
<dbReference type="Proteomes" id="UP000254701">
    <property type="component" value="Unassembled WGS sequence"/>
</dbReference>
<sequence length="180" mass="19019">MPAEHLATGFYGKIPATGDFVGRGLPGDFVRAWDRWVASYLAPLQSSGAWPEDVALRFLLGPDANGPMAGIVVTSNDRAGRRFPLTVAAPLAAAKSGVAEMAAKWFDDIEMAADAARYGYVGADEFAASLAELPFPIVDMTGEPVLGMVLWAGPWVPVDVDPAAPQAALDRLLTASWETS</sequence>
<organism evidence="1 2">
    <name type="scientific">Aminobacter aminovorans</name>
    <name type="common">Chelatobacter heintzii</name>
    <dbReference type="NCBI Taxonomy" id="83263"/>
    <lineage>
        <taxon>Bacteria</taxon>
        <taxon>Pseudomonadati</taxon>
        <taxon>Pseudomonadota</taxon>
        <taxon>Alphaproteobacteria</taxon>
        <taxon>Hyphomicrobiales</taxon>
        <taxon>Phyllobacteriaceae</taxon>
        <taxon>Aminobacter</taxon>
    </lineage>
</organism>
<dbReference type="InterPro" id="IPR038225">
    <property type="entry name" value="TagF_sf"/>
</dbReference>
<evidence type="ECO:0000313" key="2">
    <source>
        <dbReference type="Proteomes" id="UP000254701"/>
    </source>
</evidence>
<accession>A0A380WLR6</accession>
<dbReference type="Gene3D" id="3.40.1730.10">
    <property type="entry name" value="pa0076 domain"/>
    <property type="match status" value="1"/>
</dbReference>
<dbReference type="RefSeq" id="WP_115732030.1">
    <property type="nucleotide sequence ID" value="NZ_BAAAVY010000002.1"/>
</dbReference>
<protein>
    <submittedName>
        <fullName evidence="1">Uncharacterized protein conserved in bacteria</fullName>
    </submittedName>
</protein>